<accession>A0A0A5JMQ9</accession>
<dbReference type="EMBL" id="JRWP01000008">
    <property type="protein sequence ID" value="KGY09223.1"/>
    <property type="molecule type" value="Genomic_DNA"/>
</dbReference>
<protein>
    <submittedName>
        <fullName evidence="2">Pilus assembly protein PilW</fullName>
    </submittedName>
</protein>
<keyword evidence="1" id="KW-1133">Transmembrane helix</keyword>
<dbReference type="Proteomes" id="UP000030451">
    <property type="component" value="Unassembled WGS sequence"/>
</dbReference>
<reference evidence="2 3" key="1">
    <citation type="submission" date="2014-10" db="EMBL/GenBank/DDBJ databases">
        <title>Genome sequencing of Vibrio sinaloensis T08.</title>
        <authorList>
            <person name="Chan K.-G."/>
            <person name="Mohamad N.I."/>
        </authorList>
    </citation>
    <scope>NUCLEOTIDE SEQUENCE [LARGE SCALE GENOMIC DNA]</scope>
    <source>
        <strain evidence="2 3">T08</strain>
    </source>
</reference>
<gene>
    <name evidence="2" type="ORF">NM06_08155</name>
</gene>
<sequence length="211" mass="23086">MKLSKERGASLIEFMVAATIGAFALGIIGSMFLSGYKTATKRTQELTLLQSTNSVLQMMKLDMHRAGYNGVSPNLVKLSGADHTFYVENSATTGLLAYAYVAEVSGASYTYSNVVYEQTSGANDVLRICEKKQSTVMSVLDAQDFPGRVGYNCNTLFHKDRIKVDGFNLTLIELPGSNISSAMVTVELQTSLKNAPTYTKSLSFTTKQRNW</sequence>
<keyword evidence="1" id="KW-0812">Transmembrane</keyword>
<keyword evidence="1" id="KW-0472">Membrane</keyword>
<feature type="transmembrane region" description="Helical" evidence="1">
    <location>
        <begin position="12"/>
        <end position="33"/>
    </location>
</feature>
<dbReference type="RefSeq" id="WP_038189950.1">
    <property type="nucleotide sequence ID" value="NZ_JRWP01000008.1"/>
</dbReference>
<dbReference type="STRING" id="379097.SE23_02205"/>
<evidence type="ECO:0000313" key="2">
    <source>
        <dbReference type="EMBL" id="KGY09223.1"/>
    </source>
</evidence>
<proteinExistence type="predicted"/>
<organism evidence="2 3">
    <name type="scientific">Photobacterium sp. (strain ATCC 43367)</name>
    <dbReference type="NCBI Taxonomy" id="379097"/>
    <lineage>
        <taxon>Bacteria</taxon>
        <taxon>Pseudomonadati</taxon>
        <taxon>Pseudomonadota</taxon>
        <taxon>Gammaproteobacteria</taxon>
        <taxon>Vibrionales</taxon>
        <taxon>Vibrionaceae</taxon>
        <taxon>Vibrio</taxon>
        <taxon>Vibrio oreintalis group</taxon>
    </lineage>
</organism>
<evidence type="ECO:0000313" key="3">
    <source>
        <dbReference type="Proteomes" id="UP000030451"/>
    </source>
</evidence>
<comment type="caution">
    <text evidence="2">The sequence shown here is derived from an EMBL/GenBank/DDBJ whole genome shotgun (WGS) entry which is preliminary data.</text>
</comment>
<evidence type="ECO:0000256" key="1">
    <source>
        <dbReference type="SAM" id="Phobius"/>
    </source>
</evidence>
<dbReference type="AlphaFoldDB" id="A0A0A5JMQ9"/>
<name>A0A0A5JMQ9_PHOS4</name>